<proteinExistence type="predicted"/>
<organism evidence="7 8">
    <name type="scientific">Hoeflea prorocentri</name>
    <dbReference type="NCBI Taxonomy" id="1922333"/>
    <lineage>
        <taxon>Bacteria</taxon>
        <taxon>Pseudomonadati</taxon>
        <taxon>Pseudomonadota</taxon>
        <taxon>Alphaproteobacteria</taxon>
        <taxon>Hyphomicrobiales</taxon>
        <taxon>Rhizobiaceae</taxon>
        <taxon>Hoeflea</taxon>
    </lineage>
</organism>
<dbReference type="SUPFAM" id="SSF48264">
    <property type="entry name" value="Cytochrome P450"/>
    <property type="match status" value="1"/>
</dbReference>
<dbReference type="GO" id="GO:0004601">
    <property type="term" value="F:peroxidase activity"/>
    <property type="evidence" value="ECO:0007669"/>
    <property type="project" value="UniProtKB-KW"/>
</dbReference>
<evidence type="ECO:0000256" key="2">
    <source>
        <dbReference type="ARBA" id="ARBA00022559"/>
    </source>
</evidence>
<evidence type="ECO:0000256" key="6">
    <source>
        <dbReference type="SAM" id="MobiDB-lite"/>
    </source>
</evidence>
<comment type="caution">
    <text evidence="7">The sequence shown here is derived from an EMBL/GenBank/DDBJ whole genome shotgun (WGS) entry which is preliminary data.</text>
</comment>
<dbReference type="GO" id="GO:0005829">
    <property type="term" value="C:cytosol"/>
    <property type="evidence" value="ECO:0007669"/>
    <property type="project" value="TreeGrafter"/>
</dbReference>
<evidence type="ECO:0000256" key="3">
    <source>
        <dbReference type="ARBA" id="ARBA00022723"/>
    </source>
</evidence>
<keyword evidence="3" id="KW-0479">Metal-binding</keyword>
<keyword evidence="2" id="KW-0575">Peroxidase</keyword>
<protein>
    <recommendedName>
        <fullName evidence="9">Dyp-type peroxidase family</fullName>
    </recommendedName>
</protein>
<evidence type="ECO:0000313" key="8">
    <source>
        <dbReference type="Proteomes" id="UP001151234"/>
    </source>
</evidence>
<feature type="region of interest" description="Disordered" evidence="6">
    <location>
        <begin position="88"/>
        <end position="112"/>
    </location>
</feature>
<dbReference type="RefSeq" id="WP_267992858.1">
    <property type="nucleotide sequence ID" value="NZ_JAPJZI010000001.1"/>
</dbReference>
<keyword evidence="4" id="KW-0560">Oxidoreductase</keyword>
<dbReference type="GO" id="GO:0004497">
    <property type="term" value="F:monooxygenase activity"/>
    <property type="evidence" value="ECO:0007669"/>
    <property type="project" value="InterPro"/>
</dbReference>
<evidence type="ECO:0008006" key="9">
    <source>
        <dbReference type="Google" id="ProtNLM"/>
    </source>
</evidence>
<dbReference type="GO" id="GO:0016705">
    <property type="term" value="F:oxidoreductase activity, acting on paired donors, with incorporation or reduction of molecular oxygen"/>
    <property type="evidence" value="ECO:0007669"/>
    <property type="project" value="InterPro"/>
</dbReference>
<evidence type="ECO:0000256" key="5">
    <source>
        <dbReference type="ARBA" id="ARBA00023004"/>
    </source>
</evidence>
<keyword evidence="8" id="KW-1185">Reference proteome</keyword>
<dbReference type="PANTHER" id="PTHR30521:SF0">
    <property type="entry name" value="DYP-TYPE PEROXIDASE FAMILY PROTEIN"/>
    <property type="match status" value="1"/>
</dbReference>
<gene>
    <name evidence="7" type="ORF">OQ273_20910</name>
</gene>
<dbReference type="InterPro" id="IPR011008">
    <property type="entry name" value="Dimeric_a/b-barrel"/>
</dbReference>
<dbReference type="PANTHER" id="PTHR30521">
    <property type="entry name" value="DEFERROCHELATASE/PEROXIDASE"/>
    <property type="match status" value="1"/>
</dbReference>
<dbReference type="SUPFAM" id="SSF54909">
    <property type="entry name" value="Dimeric alpha+beta barrel"/>
    <property type="match status" value="1"/>
</dbReference>
<evidence type="ECO:0000256" key="1">
    <source>
        <dbReference type="ARBA" id="ARBA00001970"/>
    </source>
</evidence>
<dbReference type="InterPro" id="IPR036396">
    <property type="entry name" value="Cyt_P450_sf"/>
</dbReference>
<name>A0A9X3ZJM5_9HYPH</name>
<reference evidence="7" key="1">
    <citation type="submission" date="2022-11" db="EMBL/GenBank/DDBJ databases">
        <title>Draft genome sequence of Hoeflea poritis E7-10 and Hoeflea prorocentri PM5-8, separated from scleractinian coral Porites lutea and marine dinoflagellate.</title>
        <authorList>
            <person name="Zhang G."/>
            <person name="Wei Q."/>
            <person name="Cai L."/>
        </authorList>
    </citation>
    <scope>NUCLEOTIDE SEQUENCE</scope>
    <source>
        <strain evidence="7">PM5-8</strain>
    </source>
</reference>
<dbReference type="InterPro" id="IPR006314">
    <property type="entry name" value="Dyp_peroxidase"/>
</dbReference>
<sequence>MPDIYTRPAGSQSGDAATRIQAHLGQASKFANGKTRNWSLFLFFRILSKAEMDNSRLLMARLADAVSNAEGGVPDSALDLAADLGAPQVGRCEPPTGDPAHPDPADPFPPADPLTDNFASDAFRAWLALLSKGDVGPLIANLSAFFDLDSGKPPSEAVLKLAGSLAAELKKKRGVYAALDWLQKKFDGGLSNETVLISLIMAIAVLMRHPDAKVKAAIDSIFDLTAFGDVVGEAGQKVVSQGLVAVCAYELLRQAKLARDGAEQKGHPSPVRSERVQVNGHHADKAVVYDPVPVNIAFTYPGLEKLDLDPTTLRSFPDAYRQGMAARAGRLGDTGPSAPENWHGELGLPSVSGYFTGGFQVGAMAQGDKWDMGPEEDWERLRRQVDDFNHRSGPRGKLLRTILGGLFRLVGMEIVHIELGQDPYFVENGRAVASGFRKEHFGFRDGVSQPFVDMKLGKPMPGGATPGRNGTWAPVAPGEIYLGYPDEDGNRAQQPTNALLRDGGTFMIFRKLEQDVTGFRAFLAEQRPGDPAAQQKLAAQFMGRWQNGTPLMMAPDSPRDIGPDSDRLINDFLFVRDDPRGEKCPLGSHIRRSNPRDIGGRNDVRRHRILRRGIGYGGPLLDNGSRGDGKKRGLLFIAANARIDLQFEVIQADWMNGGEFMGQAGLGKCPIAGTNSGGLQDSFHEAGATAPVTNIPAFVTTRGGDYFFAPGQDALIAMAEGERFETDAADLVSGGHSMSDPQTPGLFTRPRIEAFTRLFLNPRGAAELIRVTPPDIPPASPYPDGSTLHEPETLGRDVCFVGKHRHVSDVLRLIDADGNRRFSVAHYSEAGRRVLRGDDMVIGTETGGPTEAQRERLYCILGEAWMALDEASSESGGVRGRLAGIVSSRLEAALERTGDSRGIDLVRDLATDASYAVVDELFGTPGPGWVSELGIALPFARQHVGHLHPDWLSVSKGRMPRNPGLATMQIWSILTLGDVFGNVIAYRTLRDLSAQAGAELMNHLNRLITDAWTKRPQEARTLVDAFIRIEDRMLETFEGYTREQYHGDVGAILFELIASAMAAIPSTFGNVMDTVLRFRIGLPELFDRMSRLGVAPLDNVGGGPSLVTRLIYEAERLRPNFKILMRQCAQDTELEPGLALSEGDWVAALITAANFDATVFDDPFRFSLHPFVPEHPERPLANYLLFGAATMPREGESDLQARVRGRHCWGRDAVALHILEQCVLAAGRLDGLRNVAGHAGEMQEIAGAKTGLLARFARLRPRQF</sequence>
<dbReference type="AlphaFoldDB" id="A0A9X3ZJM5"/>
<comment type="cofactor">
    <cofactor evidence="1">
        <name>heme b</name>
        <dbReference type="ChEBI" id="CHEBI:60344"/>
    </cofactor>
</comment>
<dbReference type="GO" id="GO:0005506">
    <property type="term" value="F:iron ion binding"/>
    <property type="evidence" value="ECO:0007669"/>
    <property type="project" value="InterPro"/>
</dbReference>
<dbReference type="EMBL" id="JAPJZI010000001">
    <property type="protein sequence ID" value="MDA5401048.1"/>
    <property type="molecule type" value="Genomic_DNA"/>
</dbReference>
<keyword evidence="5" id="KW-0408">Iron</keyword>
<evidence type="ECO:0000313" key="7">
    <source>
        <dbReference type="EMBL" id="MDA5401048.1"/>
    </source>
</evidence>
<dbReference type="GO" id="GO:0020037">
    <property type="term" value="F:heme binding"/>
    <property type="evidence" value="ECO:0007669"/>
    <property type="project" value="InterPro"/>
</dbReference>
<dbReference type="Gene3D" id="1.10.630.10">
    <property type="entry name" value="Cytochrome P450"/>
    <property type="match status" value="1"/>
</dbReference>
<dbReference type="PROSITE" id="PS51404">
    <property type="entry name" value="DYP_PEROXIDASE"/>
    <property type="match status" value="1"/>
</dbReference>
<accession>A0A9X3ZJM5</accession>
<evidence type="ECO:0000256" key="4">
    <source>
        <dbReference type="ARBA" id="ARBA00023002"/>
    </source>
</evidence>
<dbReference type="Proteomes" id="UP001151234">
    <property type="component" value="Unassembled WGS sequence"/>
</dbReference>